<dbReference type="Pfam" id="PF10277">
    <property type="entry name" value="Frag1"/>
    <property type="match status" value="1"/>
</dbReference>
<reference evidence="3 4" key="1">
    <citation type="submission" date="2024-05" db="EMBL/GenBank/DDBJ databases">
        <title>A draft genome resource for the thread blight pathogen Marasmius tenuissimus strain MS-2.</title>
        <authorList>
            <person name="Yulfo-Soto G.E."/>
            <person name="Baruah I.K."/>
            <person name="Amoako-Attah I."/>
            <person name="Bukari Y."/>
            <person name="Meinhardt L.W."/>
            <person name="Bailey B.A."/>
            <person name="Cohen S.P."/>
        </authorList>
    </citation>
    <scope>NUCLEOTIDE SEQUENCE [LARGE SCALE GENOMIC DNA]</scope>
    <source>
        <strain evidence="3 4">MS-2</strain>
    </source>
</reference>
<sequence length="112" mass="12618">MLGVAISAIFTIIEYRWLSKDYWGVRELRAMYKAKAIIAGILIILAIAFGVTLYTGRDQTTHITTDAGAILEWIISFGFTLYLLTFYFDLRLAKGVPKGHLRPMAQNGYSHS</sequence>
<evidence type="ECO:0000313" key="4">
    <source>
        <dbReference type="Proteomes" id="UP001437256"/>
    </source>
</evidence>
<keyword evidence="1" id="KW-0472">Membrane</keyword>
<dbReference type="Proteomes" id="UP001437256">
    <property type="component" value="Unassembled WGS sequence"/>
</dbReference>
<dbReference type="InterPro" id="IPR019402">
    <property type="entry name" value="CWH43_N"/>
</dbReference>
<evidence type="ECO:0000259" key="2">
    <source>
        <dbReference type="Pfam" id="PF10277"/>
    </source>
</evidence>
<gene>
    <name evidence="3" type="ORF">AAF712_007786</name>
</gene>
<organism evidence="3 4">
    <name type="scientific">Marasmius tenuissimus</name>
    <dbReference type="NCBI Taxonomy" id="585030"/>
    <lineage>
        <taxon>Eukaryota</taxon>
        <taxon>Fungi</taxon>
        <taxon>Dikarya</taxon>
        <taxon>Basidiomycota</taxon>
        <taxon>Agaricomycotina</taxon>
        <taxon>Agaricomycetes</taxon>
        <taxon>Agaricomycetidae</taxon>
        <taxon>Agaricales</taxon>
        <taxon>Marasmiineae</taxon>
        <taxon>Marasmiaceae</taxon>
        <taxon>Marasmius</taxon>
    </lineage>
</organism>
<feature type="transmembrane region" description="Helical" evidence="1">
    <location>
        <begin position="36"/>
        <end position="55"/>
    </location>
</feature>
<keyword evidence="4" id="KW-1185">Reference proteome</keyword>
<feature type="domain" description="CWH43-like N-terminal" evidence="2">
    <location>
        <begin position="2"/>
        <end position="91"/>
    </location>
</feature>
<accession>A0ABR2ZWW5</accession>
<proteinExistence type="predicted"/>
<protein>
    <recommendedName>
        <fullName evidence="2">CWH43-like N-terminal domain-containing protein</fullName>
    </recommendedName>
</protein>
<keyword evidence="1" id="KW-1133">Transmembrane helix</keyword>
<feature type="transmembrane region" description="Helical" evidence="1">
    <location>
        <begin position="67"/>
        <end position="88"/>
    </location>
</feature>
<evidence type="ECO:0000256" key="1">
    <source>
        <dbReference type="SAM" id="Phobius"/>
    </source>
</evidence>
<evidence type="ECO:0000313" key="3">
    <source>
        <dbReference type="EMBL" id="KAL0065274.1"/>
    </source>
</evidence>
<name>A0ABR2ZWW5_9AGAR</name>
<keyword evidence="1" id="KW-0812">Transmembrane</keyword>
<comment type="caution">
    <text evidence="3">The sequence shown here is derived from an EMBL/GenBank/DDBJ whole genome shotgun (WGS) entry which is preliminary data.</text>
</comment>
<dbReference type="EMBL" id="JBBXMP010000050">
    <property type="protein sequence ID" value="KAL0065274.1"/>
    <property type="molecule type" value="Genomic_DNA"/>
</dbReference>